<name>A0A5D4H6B9_9HYPH</name>
<dbReference type="PANTHER" id="PTHR47870:SF4">
    <property type="entry name" value="CYTOCHROME C-TYPE BIOGENESIS PROTEIN CYCH"/>
    <property type="match status" value="1"/>
</dbReference>
<accession>A0A5D4H6B9</accession>
<dbReference type="Proteomes" id="UP000323258">
    <property type="component" value="Unassembled WGS sequence"/>
</dbReference>
<dbReference type="PANTHER" id="PTHR47870">
    <property type="entry name" value="CYTOCHROME C-TYPE BIOGENESIS PROTEIN CCMH"/>
    <property type="match status" value="1"/>
</dbReference>
<dbReference type="SUPFAM" id="SSF48452">
    <property type="entry name" value="TPR-like"/>
    <property type="match status" value="1"/>
</dbReference>
<gene>
    <name evidence="6" type="primary">ccmI</name>
    <name evidence="6" type="ORF">FY036_05025</name>
</gene>
<proteinExistence type="predicted"/>
<dbReference type="EMBL" id="VSZS01000056">
    <property type="protein sequence ID" value="TYR34370.1"/>
    <property type="molecule type" value="Genomic_DNA"/>
</dbReference>
<evidence type="ECO:0000313" key="7">
    <source>
        <dbReference type="Proteomes" id="UP000323258"/>
    </source>
</evidence>
<sequence length="378" mass="40234">MLFWIVAAVLTLCACLAVLLPAMRVRGRAVADADHDLEVYQDQLGELERDAARGVIDAVEAEQARAEIGRRIIKLAAERKQDGSAGSGRLGRIVATIAVLAVPVASWGIYAAIGSPNLPAQPLQARLEKNPADSSMQELVARAEGHLAANPEDGRGWEVLAPIYFRMGRYNDAVVAYRNAMRLQGVTAAREIGLGEAIAANAGGMITTEAQAAFERALEIEPDNAKARFLLATGFAQEGRTKEAEGMLRTMLDGLAADSPWRGAVGQALAQLGVEADPARPGPSADDMEAAALMSDNDRAQMIENMVAGLDQRLRDNPQDAEGWRRLVQSYVVLGRMEDAGDALKRGVEALGDEGEAAGDLVAFAAERGVVLEGQVEQ</sequence>
<evidence type="ECO:0000256" key="2">
    <source>
        <dbReference type="ARBA" id="ARBA00022737"/>
    </source>
</evidence>
<reference evidence="6 7" key="2">
    <citation type="submission" date="2019-09" db="EMBL/GenBank/DDBJ databases">
        <title>Mesorhizobium sp. MaA-C15 isolated from Microcystis aeruginosa.</title>
        <authorList>
            <person name="Jeong S.E."/>
            <person name="Jin H.M."/>
            <person name="Jeon C.O."/>
        </authorList>
    </citation>
    <scope>NUCLEOTIDE SEQUENCE [LARGE SCALE GENOMIC DNA]</scope>
    <source>
        <strain evidence="6 7">MaA-C15</strain>
    </source>
</reference>
<dbReference type="GO" id="GO:0030313">
    <property type="term" value="C:cell envelope"/>
    <property type="evidence" value="ECO:0007669"/>
    <property type="project" value="UniProtKB-SubCell"/>
</dbReference>
<organism evidence="6 7">
    <name type="scientific">Neoaquamicrobium microcysteis</name>
    <dbReference type="NCBI Taxonomy" id="2682781"/>
    <lineage>
        <taxon>Bacteria</taxon>
        <taxon>Pseudomonadati</taxon>
        <taxon>Pseudomonadota</taxon>
        <taxon>Alphaproteobacteria</taxon>
        <taxon>Hyphomicrobiales</taxon>
        <taxon>Phyllobacteriaceae</taxon>
        <taxon>Neoaquamicrobium</taxon>
    </lineage>
</organism>
<dbReference type="GO" id="GO:0017004">
    <property type="term" value="P:cytochrome complex assembly"/>
    <property type="evidence" value="ECO:0007669"/>
    <property type="project" value="UniProtKB-KW"/>
</dbReference>
<dbReference type="GO" id="GO:0005886">
    <property type="term" value="C:plasma membrane"/>
    <property type="evidence" value="ECO:0007669"/>
    <property type="project" value="TreeGrafter"/>
</dbReference>
<keyword evidence="4" id="KW-0802">TPR repeat</keyword>
<dbReference type="InterPro" id="IPR051263">
    <property type="entry name" value="C-type_cytochrome_biogenesis"/>
</dbReference>
<dbReference type="InterPro" id="IPR011990">
    <property type="entry name" value="TPR-like_helical_dom_sf"/>
</dbReference>
<keyword evidence="3" id="KW-0201">Cytochrome c-type biogenesis</keyword>
<dbReference type="AlphaFoldDB" id="A0A5D4H6B9"/>
<dbReference type="InterPro" id="IPR017560">
    <property type="entry name" value="Cyt_c_biogenesis_CcmI"/>
</dbReference>
<evidence type="ECO:0000256" key="1">
    <source>
        <dbReference type="ARBA" id="ARBA00004196"/>
    </source>
</evidence>
<dbReference type="Pfam" id="PF23914">
    <property type="entry name" value="TPR_CcmH_CycH"/>
    <property type="match status" value="1"/>
</dbReference>
<dbReference type="OrthoDB" id="9815847at2"/>
<keyword evidence="2" id="KW-0677">Repeat</keyword>
<evidence type="ECO:0000313" key="6">
    <source>
        <dbReference type="EMBL" id="TYR34370.1"/>
    </source>
</evidence>
<feature type="domain" description="Cytochrome c-type biogenesis protein H TPR" evidence="5">
    <location>
        <begin position="128"/>
        <end position="260"/>
    </location>
</feature>
<dbReference type="RefSeq" id="WP_148913709.1">
    <property type="nucleotide sequence ID" value="NZ_VSZS01000056.1"/>
</dbReference>
<dbReference type="InterPro" id="IPR056413">
    <property type="entry name" value="TPR_CcmH_CycH"/>
</dbReference>
<evidence type="ECO:0000256" key="3">
    <source>
        <dbReference type="ARBA" id="ARBA00022748"/>
    </source>
</evidence>
<evidence type="ECO:0000256" key="4">
    <source>
        <dbReference type="ARBA" id="ARBA00022803"/>
    </source>
</evidence>
<dbReference type="Gene3D" id="1.25.40.10">
    <property type="entry name" value="Tetratricopeptide repeat domain"/>
    <property type="match status" value="2"/>
</dbReference>
<comment type="caution">
    <text evidence="6">The sequence shown here is derived from an EMBL/GenBank/DDBJ whole genome shotgun (WGS) entry which is preliminary data.</text>
</comment>
<keyword evidence="7" id="KW-1185">Reference proteome</keyword>
<comment type="subcellular location">
    <subcellularLocation>
        <location evidence="1">Cell envelope</location>
    </subcellularLocation>
</comment>
<dbReference type="NCBIfam" id="TIGR03142">
    <property type="entry name" value="cytochro_ccmI"/>
    <property type="match status" value="1"/>
</dbReference>
<evidence type="ECO:0000259" key="5">
    <source>
        <dbReference type="Pfam" id="PF23914"/>
    </source>
</evidence>
<reference evidence="6 7" key="1">
    <citation type="submission" date="2019-08" db="EMBL/GenBank/DDBJ databases">
        <authorList>
            <person name="Seo Y.L."/>
        </authorList>
    </citation>
    <scope>NUCLEOTIDE SEQUENCE [LARGE SCALE GENOMIC DNA]</scope>
    <source>
        <strain evidence="6 7">MaA-C15</strain>
    </source>
</reference>
<protein>
    <submittedName>
        <fullName evidence="6">C-type cytochrome biogenesis protein CcmI</fullName>
    </submittedName>
</protein>